<evidence type="ECO:0000313" key="1">
    <source>
        <dbReference type="EMBL" id="KAJ3808383.1"/>
    </source>
</evidence>
<name>A0ACC1TUY4_9AGAR</name>
<gene>
    <name evidence="1" type="ORF">F5876DRAFT_46134</name>
</gene>
<reference evidence="1" key="1">
    <citation type="submission" date="2022-09" db="EMBL/GenBank/DDBJ databases">
        <title>A Global Phylogenomic Analysis of the Shiitake Genus Lentinula.</title>
        <authorList>
            <consortium name="DOE Joint Genome Institute"/>
            <person name="Sierra-Patev S."/>
            <person name="Min B."/>
            <person name="Naranjo-Ortiz M."/>
            <person name="Looney B."/>
            <person name="Konkel Z."/>
            <person name="Slot J.C."/>
            <person name="Sakamoto Y."/>
            <person name="Steenwyk J.L."/>
            <person name="Rokas A."/>
            <person name="Carro J."/>
            <person name="Camarero S."/>
            <person name="Ferreira P."/>
            <person name="Molpeceres G."/>
            <person name="Ruiz-Duenas F.J."/>
            <person name="Serrano A."/>
            <person name="Henrissat B."/>
            <person name="Drula E."/>
            <person name="Hughes K.W."/>
            <person name="Mata J.L."/>
            <person name="Ishikawa N.K."/>
            <person name="Vargas-Isla R."/>
            <person name="Ushijima S."/>
            <person name="Smith C.A."/>
            <person name="Ahrendt S."/>
            <person name="Andreopoulos W."/>
            <person name="He G."/>
            <person name="Labutti K."/>
            <person name="Lipzen A."/>
            <person name="Ng V."/>
            <person name="Riley R."/>
            <person name="Sandor L."/>
            <person name="Barry K."/>
            <person name="Martinez A.T."/>
            <person name="Xiao Y."/>
            <person name="Gibbons J.G."/>
            <person name="Terashima K."/>
            <person name="Grigoriev I.V."/>
            <person name="Hibbett D.S."/>
        </authorList>
    </citation>
    <scope>NUCLEOTIDE SEQUENCE</scope>
    <source>
        <strain evidence="1">TMI1499</strain>
    </source>
</reference>
<accession>A0ACC1TUY4</accession>
<keyword evidence="2" id="KW-1185">Reference proteome</keyword>
<organism evidence="1 2">
    <name type="scientific">Lentinula aff. lateritia</name>
    <dbReference type="NCBI Taxonomy" id="2804960"/>
    <lineage>
        <taxon>Eukaryota</taxon>
        <taxon>Fungi</taxon>
        <taxon>Dikarya</taxon>
        <taxon>Basidiomycota</taxon>
        <taxon>Agaricomycotina</taxon>
        <taxon>Agaricomycetes</taxon>
        <taxon>Agaricomycetidae</taxon>
        <taxon>Agaricales</taxon>
        <taxon>Marasmiineae</taxon>
        <taxon>Omphalotaceae</taxon>
        <taxon>Lentinula</taxon>
    </lineage>
</organism>
<evidence type="ECO:0000313" key="2">
    <source>
        <dbReference type="Proteomes" id="UP001163835"/>
    </source>
</evidence>
<comment type="caution">
    <text evidence="1">The sequence shown here is derived from an EMBL/GenBank/DDBJ whole genome shotgun (WGS) entry which is preliminary data.</text>
</comment>
<sequence>MSDRTLIESDKTFSASRSNRPSLLRPAGARPAPSGPRARQQSTLSTLSFDENITDGGNTGYRNSTLSKSSSRSRESTLYSPGPSSPSFPPPNSPIRPGYDQQALPDIEERSPEPITPETKPSSTAPSRTPSVILHESPNPSFISSPEPSRVPSPSLSTRSSFVPSIAPSVRSSLAPSSPAPSSIRVVSMPPVTLISAPQLKFESPQVEWKGLPLDGALWTLDSKELQTIVSRAIRSSAQESFIRLLPLKQLDEVLPAELERLNFQKASMQSRYRFHVQRRTMLLQALVSWTSSTEKDGGIDLVSKLATQISDTTAECDKLTQELVSVVDQINQVTKLIENHWASALAIALRKLNGSYGKRTAELIEAKTKLGQLQAELNDAWSEAEKLAEEMDGLTRELDDIDDTGVYSDEGEIFIRTAAVVTVPKPASHDAVSASGKLIDLKPSNVASTSSQFLRPPSAVEPKEGEDSKSSPEDNDTRSLRSRRSARSGKSSSRVGMITAARTRSMRTSLGSLRLPGRSSRSIHSPSGVQSAPVDGPHPPVPSIPKVFTPDTSHPPSSNSLTPTSNSNAPHYSTPSPLDRKQSRNISTESLVDEPAPELPPPPSVPILSPAPQPRLRKTEIEDIRIEPNRRIGQPPTEPPLSVMDDIIVMPTSSNHGIEEVPRILRKSVDDVNMSANSQRKMGRDPTSSTIPSIWLHADAPKTPAERVEALMRSSSQKTSYTKLKGLTKRYSLPFQFHGRNSSTSGSHKSGSS</sequence>
<dbReference type="EMBL" id="MU795227">
    <property type="protein sequence ID" value="KAJ3808383.1"/>
    <property type="molecule type" value="Genomic_DNA"/>
</dbReference>
<protein>
    <submittedName>
        <fullName evidence="1">Uncharacterized protein</fullName>
    </submittedName>
</protein>
<dbReference type="Proteomes" id="UP001163835">
    <property type="component" value="Unassembled WGS sequence"/>
</dbReference>
<proteinExistence type="predicted"/>